<evidence type="ECO:0000313" key="11">
    <source>
        <dbReference type="Proteomes" id="UP001163266"/>
    </source>
</evidence>
<gene>
    <name evidence="8 10" type="primary">tilS</name>
    <name evidence="10" type="ORF">OMP39_06775</name>
</gene>
<dbReference type="InterPro" id="IPR012094">
    <property type="entry name" value="tRNA_Ile_lys_synt"/>
</dbReference>
<evidence type="ECO:0000259" key="9">
    <source>
        <dbReference type="SMART" id="SM00977"/>
    </source>
</evidence>
<dbReference type="EC" id="6.3.4.19" evidence="8"/>
<evidence type="ECO:0000256" key="7">
    <source>
        <dbReference type="ARBA" id="ARBA00048539"/>
    </source>
</evidence>
<comment type="domain">
    <text evidence="8">The N-terminal region contains the highly conserved SGGXDS motif, predicted to be a P-loop motif involved in ATP binding.</text>
</comment>
<feature type="binding site" evidence="8">
    <location>
        <begin position="16"/>
        <end position="21"/>
    </location>
    <ligand>
        <name>ATP</name>
        <dbReference type="ChEBI" id="CHEBI:30616"/>
    </ligand>
</feature>
<dbReference type="RefSeq" id="WP_264894189.1">
    <property type="nucleotide sequence ID" value="NZ_CP110257.1"/>
</dbReference>
<organism evidence="10 11">
    <name type="scientific">Caldimonas aquatica</name>
    <dbReference type="NCBI Taxonomy" id="376175"/>
    <lineage>
        <taxon>Bacteria</taxon>
        <taxon>Pseudomonadati</taxon>
        <taxon>Pseudomonadota</taxon>
        <taxon>Betaproteobacteria</taxon>
        <taxon>Burkholderiales</taxon>
        <taxon>Sphaerotilaceae</taxon>
        <taxon>Caldimonas</taxon>
    </lineage>
</organism>
<keyword evidence="3 8" id="KW-0436">Ligase</keyword>
<evidence type="ECO:0000256" key="3">
    <source>
        <dbReference type="ARBA" id="ARBA00022598"/>
    </source>
</evidence>
<evidence type="ECO:0000313" key="10">
    <source>
        <dbReference type="EMBL" id="UZD56267.1"/>
    </source>
</evidence>
<sequence length="455" mass="49158">MSSPVAAPATVAVAYSGGRDSTALLHATVRVAREQGYQVVALHVHHGLQPAADEWLSHCEETCRRWRQRGGPITFAHERLPLNLGPGQSVEAEARRARYEALARMAKAHGASVVMLAHHRGDQAETFLLQALRGAGVAGLAAMPREVDREGVRWLRPWLDRPRSQIEAYVRLHGLSYIDDTSNADPRYARNRLRLHAWPALAASFPQAEQGLARAAAWCAEAAECAQALAALDLQAVSGAEGLSRSALVALGPARARNALRAWYRQATGVPLPAQALDRLWHESGEGVSARVWTLPAAVVRLYRDRWSLEPLHEGASAAASGSDRALEPAAGLPMQVPLAAQGSVDLPQWVARLTVSTPRDEGDKALSVPRELLETVELRPRQGGETFQLGPGRPPRSLKKQYQAAGVPAWARRAPLVYAGDLLVFVPGLGVDARAAALPGPHRLCIAWEPFGQD</sequence>
<evidence type="ECO:0000256" key="4">
    <source>
        <dbReference type="ARBA" id="ARBA00022694"/>
    </source>
</evidence>
<dbReference type="GO" id="GO:0032267">
    <property type="term" value="F:tRNA(Ile)-lysidine synthase activity"/>
    <property type="evidence" value="ECO:0007669"/>
    <property type="project" value="UniProtKB-EC"/>
</dbReference>
<accession>A0ABY6MW87</accession>
<dbReference type="SUPFAM" id="SSF82829">
    <property type="entry name" value="MesJ substrate recognition domain-like"/>
    <property type="match status" value="1"/>
</dbReference>
<dbReference type="HAMAP" id="MF_01161">
    <property type="entry name" value="tRNA_Ile_lys_synt"/>
    <property type="match status" value="1"/>
</dbReference>
<comment type="similarity">
    <text evidence="8">Belongs to the tRNA(Ile)-lysidine synthase family.</text>
</comment>
<name>A0ABY6MW87_9BURK</name>
<keyword evidence="5 8" id="KW-0547">Nucleotide-binding</keyword>
<reference evidence="10" key="1">
    <citation type="submission" date="2022-10" db="EMBL/GenBank/DDBJ databases">
        <title>Complete genome sequence of Schlegelella aquatica LMG 23380.</title>
        <authorList>
            <person name="Musilova J."/>
            <person name="Kourilova X."/>
            <person name="Bezdicek M."/>
            <person name="Hermankova K."/>
            <person name="Obruca S."/>
            <person name="Sedlar K."/>
        </authorList>
    </citation>
    <scope>NUCLEOTIDE SEQUENCE</scope>
    <source>
        <strain evidence="10">LMG 23380</strain>
    </source>
</reference>
<protein>
    <recommendedName>
        <fullName evidence="8">tRNA(Ile)-lysidine synthase</fullName>
        <ecNumber evidence="8">6.3.4.19</ecNumber>
    </recommendedName>
    <alternativeName>
        <fullName evidence="8">tRNA(Ile)-2-lysyl-cytidine synthase</fullName>
    </alternativeName>
    <alternativeName>
        <fullName evidence="8">tRNA(Ile)-lysidine synthetase</fullName>
    </alternativeName>
</protein>
<keyword evidence="4 8" id="KW-0819">tRNA processing</keyword>
<dbReference type="InterPro" id="IPR011063">
    <property type="entry name" value="TilS/TtcA_N"/>
</dbReference>
<dbReference type="InterPro" id="IPR015262">
    <property type="entry name" value="tRNA_Ile_lys_synt_subst-bd"/>
</dbReference>
<comment type="subcellular location">
    <subcellularLocation>
        <location evidence="1 8">Cytoplasm</location>
    </subcellularLocation>
</comment>
<dbReference type="Gene3D" id="3.40.50.620">
    <property type="entry name" value="HUPs"/>
    <property type="match status" value="1"/>
</dbReference>
<dbReference type="Pfam" id="PF01171">
    <property type="entry name" value="ATP_bind_3"/>
    <property type="match status" value="1"/>
</dbReference>
<dbReference type="Pfam" id="PF11734">
    <property type="entry name" value="TilS_C"/>
    <property type="match status" value="1"/>
</dbReference>
<dbReference type="InterPro" id="IPR012795">
    <property type="entry name" value="tRNA_Ile_lys_synt_N"/>
</dbReference>
<proteinExistence type="inferred from homology"/>
<evidence type="ECO:0000256" key="2">
    <source>
        <dbReference type="ARBA" id="ARBA00022490"/>
    </source>
</evidence>
<comment type="catalytic activity">
    <reaction evidence="7 8">
        <text>cytidine(34) in tRNA(Ile2) + L-lysine + ATP = lysidine(34) in tRNA(Ile2) + AMP + diphosphate + H(+)</text>
        <dbReference type="Rhea" id="RHEA:43744"/>
        <dbReference type="Rhea" id="RHEA-COMP:10625"/>
        <dbReference type="Rhea" id="RHEA-COMP:10670"/>
        <dbReference type="ChEBI" id="CHEBI:15378"/>
        <dbReference type="ChEBI" id="CHEBI:30616"/>
        <dbReference type="ChEBI" id="CHEBI:32551"/>
        <dbReference type="ChEBI" id="CHEBI:33019"/>
        <dbReference type="ChEBI" id="CHEBI:82748"/>
        <dbReference type="ChEBI" id="CHEBI:83665"/>
        <dbReference type="ChEBI" id="CHEBI:456215"/>
        <dbReference type="EC" id="6.3.4.19"/>
    </reaction>
</comment>
<dbReference type="SMART" id="SM00977">
    <property type="entry name" value="TilS_C"/>
    <property type="match status" value="1"/>
</dbReference>
<evidence type="ECO:0000256" key="8">
    <source>
        <dbReference type="HAMAP-Rule" id="MF_01161"/>
    </source>
</evidence>
<evidence type="ECO:0000256" key="6">
    <source>
        <dbReference type="ARBA" id="ARBA00022840"/>
    </source>
</evidence>
<feature type="domain" description="Lysidine-tRNA(Ile) synthetase C-terminal" evidence="9">
    <location>
        <begin position="377"/>
        <end position="449"/>
    </location>
</feature>
<dbReference type="Pfam" id="PF09179">
    <property type="entry name" value="TilS"/>
    <property type="match status" value="1"/>
</dbReference>
<dbReference type="NCBIfam" id="TIGR02433">
    <property type="entry name" value="lysidine_TilS_C"/>
    <property type="match status" value="1"/>
</dbReference>
<dbReference type="PANTHER" id="PTHR43033">
    <property type="entry name" value="TRNA(ILE)-LYSIDINE SYNTHASE-RELATED"/>
    <property type="match status" value="1"/>
</dbReference>
<dbReference type="NCBIfam" id="TIGR02432">
    <property type="entry name" value="lysidine_TilS_N"/>
    <property type="match status" value="1"/>
</dbReference>
<comment type="function">
    <text evidence="8">Ligates lysine onto the cytidine present at position 34 of the AUA codon-specific tRNA(Ile) that contains the anticodon CAU, in an ATP-dependent manner. Cytidine is converted to lysidine, thus changing the amino acid specificity of the tRNA from methionine to isoleucine.</text>
</comment>
<dbReference type="SUPFAM" id="SSF52402">
    <property type="entry name" value="Adenine nucleotide alpha hydrolases-like"/>
    <property type="match status" value="1"/>
</dbReference>
<dbReference type="InterPro" id="IPR014729">
    <property type="entry name" value="Rossmann-like_a/b/a_fold"/>
</dbReference>
<dbReference type="EMBL" id="CP110257">
    <property type="protein sequence ID" value="UZD56267.1"/>
    <property type="molecule type" value="Genomic_DNA"/>
</dbReference>
<dbReference type="SUPFAM" id="SSF56037">
    <property type="entry name" value="PheT/TilS domain"/>
    <property type="match status" value="1"/>
</dbReference>
<dbReference type="CDD" id="cd01992">
    <property type="entry name" value="TilS_N"/>
    <property type="match status" value="1"/>
</dbReference>
<dbReference type="InterPro" id="IPR012796">
    <property type="entry name" value="Lysidine-tRNA-synth_C"/>
</dbReference>
<keyword evidence="2 8" id="KW-0963">Cytoplasm</keyword>
<dbReference type="Gene3D" id="1.20.59.20">
    <property type="match status" value="1"/>
</dbReference>
<dbReference type="Proteomes" id="UP001163266">
    <property type="component" value="Chromosome"/>
</dbReference>
<evidence type="ECO:0000256" key="5">
    <source>
        <dbReference type="ARBA" id="ARBA00022741"/>
    </source>
</evidence>
<evidence type="ECO:0000256" key="1">
    <source>
        <dbReference type="ARBA" id="ARBA00004496"/>
    </source>
</evidence>
<keyword evidence="6 8" id="KW-0067">ATP-binding</keyword>
<dbReference type="PANTHER" id="PTHR43033:SF1">
    <property type="entry name" value="TRNA(ILE)-LYSIDINE SYNTHASE-RELATED"/>
    <property type="match status" value="1"/>
</dbReference>
<keyword evidence="11" id="KW-1185">Reference proteome</keyword>